<dbReference type="AlphaFoldDB" id="A0A0E9X5A7"/>
<keyword evidence="1" id="KW-0472">Membrane</keyword>
<keyword evidence="1" id="KW-0812">Transmembrane</keyword>
<name>A0A0E9X5A7_ANGAN</name>
<dbReference type="EMBL" id="GBXM01010675">
    <property type="protein sequence ID" value="JAH97902.1"/>
    <property type="molecule type" value="Transcribed_RNA"/>
</dbReference>
<evidence type="ECO:0000256" key="1">
    <source>
        <dbReference type="SAM" id="Phobius"/>
    </source>
</evidence>
<feature type="transmembrane region" description="Helical" evidence="1">
    <location>
        <begin position="20"/>
        <end position="50"/>
    </location>
</feature>
<reference evidence="2" key="2">
    <citation type="journal article" date="2015" name="Fish Shellfish Immunol.">
        <title>Early steps in the European eel (Anguilla anguilla)-Vibrio vulnificus interaction in the gills: Role of the RtxA13 toxin.</title>
        <authorList>
            <person name="Callol A."/>
            <person name="Pajuelo D."/>
            <person name="Ebbesson L."/>
            <person name="Teles M."/>
            <person name="MacKenzie S."/>
            <person name="Amaro C."/>
        </authorList>
    </citation>
    <scope>NUCLEOTIDE SEQUENCE</scope>
</reference>
<keyword evidence="1" id="KW-1133">Transmembrane helix</keyword>
<accession>A0A0E9X5A7</accession>
<proteinExistence type="predicted"/>
<sequence>MWRTACDLTTAFESFPPFFSFSFVGLFVCLFLFLTVVVISVFSSSICYLLGFKNTLLCLSCTCTCLKLLRSLY</sequence>
<organism evidence="2">
    <name type="scientific">Anguilla anguilla</name>
    <name type="common">European freshwater eel</name>
    <name type="synonym">Muraena anguilla</name>
    <dbReference type="NCBI Taxonomy" id="7936"/>
    <lineage>
        <taxon>Eukaryota</taxon>
        <taxon>Metazoa</taxon>
        <taxon>Chordata</taxon>
        <taxon>Craniata</taxon>
        <taxon>Vertebrata</taxon>
        <taxon>Euteleostomi</taxon>
        <taxon>Actinopterygii</taxon>
        <taxon>Neopterygii</taxon>
        <taxon>Teleostei</taxon>
        <taxon>Anguilliformes</taxon>
        <taxon>Anguillidae</taxon>
        <taxon>Anguilla</taxon>
    </lineage>
</organism>
<reference evidence="2" key="1">
    <citation type="submission" date="2014-11" db="EMBL/GenBank/DDBJ databases">
        <authorList>
            <person name="Amaro Gonzalez C."/>
        </authorList>
    </citation>
    <scope>NUCLEOTIDE SEQUENCE</scope>
</reference>
<protein>
    <submittedName>
        <fullName evidence="2">Uncharacterized protein</fullName>
    </submittedName>
</protein>
<evidence type="ECO:0000313" key="2">
    <source>
        <dbReference type="EMBL" id="JAH97902.1"/>
    </source>
</evidence>